<evidence type="ECO:0000256" key="1">
    <source>
        <dbReference type="PROSITE-ProRule" id="PRU00182"/>
    </source>
</evidence>
<dbReference type="SMART" id="SM00363">
    <property type="entry name" value="S4"/>
    <property type="match status" value="1"/>
</dbReference>
<feature type="domain" description="RNA-binding S4" evidence="2">
    <location>
        <begin position="175"/>
        <end position="234"/>
    </location>
</feature>
<dbReference type="PROSITE" id="PS50889">
    <property type="entry name" value="S4"/>
    <property type="match status" value="1"/>
</dbReference>
<evidence type="ECO:0000259" key="2">
    <source>
        <dbReference type="SMART" id="SM00363"/>
    </source>
</evidence>
<dbReference type="AlphaFoldDB" id="A0A7X2N1B6"/>
<sequence>MPNNLNRNYKGHELFIASMQDQFNLVHLRKKSIVTSFLSLSQQEIIRQICPDILHYSFYGGFENAIRKVCCIQIDDCDTDYEVCCLSSKIDSRFKDINHRDILGSLMSLGIERNQIGDLVIDQGYVYIFCKTKISEYIINYCTFIKKVPVSLNRIDSCELHVQMFKEIHINCASLRLDAIVAQLAHCSRKEAMNKIQRKSVKLNDIELEQNRQLCLNDIVSIHRIGKFIYKGIVSKTKKDRMILKFDQFI</sequence>
<protein>
    <recommendedName>
        <fullName evidence="2">RNA-binding S4 domain-containing protein</fullName>
    </recommendedName>
</protein>
<dbReference type="Pfam" id="PF17774">
    <property type="entry name" value="YlmH_RBD"/>
    <property type="match status" value="1"/>
</dbReference>
<dbReference type="InterPro" id="IPR002942">
    <property type="entry name" value="S4_RNA-bd"/>
</dbReference>
<dbReference type="RefSeq" id="WP_154459119.1">
    <property type="nucleotide sequence ID" value="NZ_JAQYTQ010000054.1"/>
</dbReference>
<comment type="caution">
    <text evidence="3">The sequence shown here is derived from an EMBL/GenBank/DDBJ whole genome shotgun (WGS) entry which is preliminary data.</text>
</comment>
<proteinExistence type="predicted"/>
<dbReference type="Gene3D" id="3.30.1370.160">
    <property type="match status" value="1"/>
</dbReference>
<evidence type="ECO:0000313" key="3">
    <source>
        <dbReference type="EMBL" id="MSS00645.1"/>
    </source>
</evidence>
<gene>
    <name evidence="3" type="ORF">FYJ50_00690</name>
</gene>
<dbReference type="SUPFAM" id="SSF55174">
    <property type="entry name" value="Alpha-L RNA-binding motif"/>
    <property type="match status" value="1"/>
</dbReference>
<name>A0A7X2N1B6_9FIRM</name>
<reference evidence="3 4" key="1">
    <citation type="submission" date="2019-08" db="EMBL/GenBank/DDBJ databases">
        <title>In-depth cultivation of the pig gut microbiome towards novel bacterial diversity and tailored functional studies.</title>
        <authorList>
            <person name="Wylensek D."/>
            <person name="Hitch T.C.A."/>
            <person name="Clavel T."/>
        </authorList>
    </citation>
    <scope>NUCLEOTIDE SEQUENCE [LARGE SCALE GENOMIC DNA]</scope>
    <source>
        <strain evidence="3 4">LKV-178-WT-2G</strain>
    </source>
</reference>
<dbReference type="EMBL" id="VUMM01000001">
    <property type="protein sequence ID" value="MSS00645.1"/>
    <property type="molecule type" value="Genomic_DNA"/>
</dbReference>
<organism evidence="3 4">
    <name type="scientific">Floccifex porci</name>
    <dbReference type="NCBI Taxonomy" id="2606629"/>
    <lineage>
        <taxon>Bacteria</taxon>
        <taxon>Bacillati</taxon>
        <taxon>Bacillota</taxon>
        <taxon>Erysipelotrichia</taxon>
        <taxon>Erysipelotrichales</taxon>
        <taxon>Erysipelotrichaceae</taxon>
        <taxon>Floccifex</taxon>
    </lineage>
</organism>
<dbReference type="GO" id="GO:0003723">
    <property type="term" value="F:RNA binding"/>
    <property type="evidence" value="ECO:0007669"/>
    <property type="project" value="UniProtKB-KW"/>
</dbReference>
<evidence type="ECO:0000313" key="4">
    <source>
        <dbReference type="Proteomes" id="UP000470082"/>
    </source>
</evidence>
<dbReference type="InterPro" id="IPR012677">
    <property type="entry name" value="Nucleotide-bd_a/b_plait_sf"/>
</dbReference>
<accession>A0A7X2N1B6</accession>
<keyword evidence="1" id="KW-0694">RNA-binding</keyword>
<dbReference type="InterPro" id="IPR040591">
    <property type="entry name" value="RqcP2_RBD"/>
</dbReference>
<keyword evidence="4" id="KW-1185">Reference proteome</keyword>
<dbReference type="Proteomes" id="UP000470082">
    <property type="component" value="Unassembled WGS sequence"/>
</dbReference>
<dbReference type="Gene3D" id="3.30.70.330">
    <property type="match status" value="1"/>
</dbReference>